<keyword evidence="1" id="KW-0812">Transmembrane</keyword>
<dbReference type="AlphaFoldDB" id="A0A1M6BDL8"/>
<keyword evidence="1" id="KW-0472">Membrane</keyword>
<dbReference type="RefSeq" id="WP_073022210.1">
    <property type="nucleotide sequence ID" value="NZ_FQXU01000014.1"/>
</dbReference>
<dbReference type="Pfam" id="PF11193">
    <property type="entry name" value="DUF2812"/>
    <property type="match status" value="1"/>
</dbReference>
<feature type="transmembrane region" description="Helical" evidence="1">
    <location>
        <begin position="158"/>
        <end position="183"/>
    </location>
</feature>
<feature type="transmembrane region" description="Helical" evidence="1">
    <location>
        <begin position="126"/>
        <end position="146"/>
    </location>
</feature>
<reference evidence="2 3" key="1">
    <citation type="submission" date="2016-11" db="EMBL/GenBank/DDBJ databases">
        <authorList>
            <person name="Jaros S."/>
            <person name="Januszkiewicz K."/>
            <person name="Wedrychowicz H."/>
        </authorList>
    </citation>
    <scope>NUCLEOTIDE SEQUENCE [LARGE SCALE GENOMIC DNA]</scope>
    <source>
        <strain evidence="2 3">DSM 6191</strain>
    </source>
</reference>
<feature type="transmembrane region" description="Helical" evidence="1">
    <location>
        <begin position="269"/>
        <end position="290"/>
    </location>
</feature>
<gene>
    <name evidence="2" type="ORF">SAMN02745941_03853</name>
</gene>
<evidence type="ECO:0000313" key="3">
    <source>
        <dbReference type="Proteomes" id="UP000184241"/>
    </source>
</evidence>
<evidence type="ECO:0000256" key="1">
    <source>
        <dbReference type="SAM" id="Phobius"/>
    </source>
</evidence>
<accession>A0A1M6BDL8</accession>
<dbReference type="EMBL" id="FQXU01000014">
    <property type="protein sequence ID" value="SHI46533.1"/>
    <property type="molecule type" value="Genomic_DNA"/>
</dbReference>
<protein>
    <recommendedName>
        <fullName evidence="4">DUF2812 domain-containing protein</fullName>
    </recommendedName>
</protein>
<dbReference type="InterPro" id="IPR021359">
    <property type="entry name" value="DUF2812"/>
</dbReference>
<name>A0A1M6BDL8_9CLOT</name>
<feature type="transmembrane region" description="Helical" evidence="1">
    <location>
        <begin position="238"/>
        <end position="257"/>
    </location>
</feature>
<evidence type="ECO:0008006" key="4">
    <source>
        <dbReference type="Google" id="ProtNLM"/>
    </source>
</evidence>
<sequence>MRNKKTVVFLYEAYECSALEEYFEAMAESGWLIKSISRPFLKFEKIEPKKLKFSVDILNKISSYDPDDSDDALDYREYCEAAGWKYVCQDKKIQVFYTEDYNSTIDIQTDEGEKFKSVVKASMGNVFSYLFLVLLWVLNVKMLFIGDISYALTSNFSFFASVGICIFIFIYSSKIISFIIWFFKARKQVKEHKSIPYNNYKQLRRKNILLNSYMVIWLGLFLYLSILDETKYKNGNITFLVLMISVVIISVFVARYIRKKKYSRQTNITLAIGGGFAAVFIGLILVGITISTSLLSEDNINERAKTKSNLTISDFGYKENESDFYGDYQRSLLAERVRYSNSDENNSLGYTVLSSKYPWIVELQENRIVEWVSGFEEDLKIRNTSLPSNVKVYSDEKNEAYIFVTPSKVIDMHTNLSSIDKDEFLDVVYEKLLKEN</sequence>
<organism evidence="2 3">
    <name type="scientific">Clostridium intestinale DSM 6191</name>
    <dbReference type="NCBI Taxonomy" id="1121320"/>
    <lineage>
        <taxon>Bacteria</taxon>
        <taxon>Bacillati</taxon>
        <taxon>Bacillota</taxon>
        <taxon>Clostridia</taxon>
        <taxon>Eubacteriales</taxon>
        <taxon>Clostridiaceae</taxon>
        <taxon>Clostridium</taxon>
    </lineage>
</organism>
<evidence type="ECO:0000313" key="2">
    <source>
        <dbReference type="EMBL" id="SHI46533.1"/>
    </source>
</evidence>
<feature type="transmembrane region" description="Helical" evidence="1">
    <location>
        <begin position="208"/>
        <end position="226"/>
    </location>
</feature>
<keyword evidence="1" id="KW-1133">Transmembrane helix</keyword>
<dbReference type="Proteomes" id="UP000184241">
    <property type="component" value="Unassembled WGS sequence"/>
</dbReference>
<proteinExistence type="predicted"/>